<comment type="caution">
    <text evidence="1">The sequence shown here is derived from an EMBL/GenBank/DDBJ whole genome shotgun (WGS) entry which is preliminary data.</text>
</comment>
<name>A0AAD7JY61_9AGAR</name>
<keyword evidence="2" id="KW-1185">Reference proteome</keyword>
<dbReference type="AlphaFoldDB" id="A0AAD7JY61"/>
<reference evidence="1" key="1">
    <citation type="submission" date="2023-03" db="EMBL/GenBank/DDBJ databases">
        <title>Massive genome expansion in bonnet fungi (Mycena s.s.) driven by repeated elements and novel gene families across ecological guilds.</title>
        <authorList>
            <consortium name="Lawrence Berkeley National Laboratory"/>
            <person name="Harder C.B."/>
            <person name="Miyauchi S."/>
            <person name="Viragh M."/>
            <person name="Kuo A."/>
            <person name="Thoen E."/>
            <person name="Andreopoulos B."/>
            <person name="Lu D."/>
            <person name="Skrede I."/>
            <person name="Drula E."/>
            <person name="Henrissat B."/>
            <person name="Morin E."/>
            <person name="Kohler A."/>
            <person name="Barry K."/>
            <person name="LaButti K."/>
            <person name="Morin E."/>
            <person name="Salamov A."/>
            <person name="Lipzen A."/>
            <person name="Mereny Z."/>
            <person name="Hegedus B."/>
            <person name="Baldrian P."/>
            <person name="Stursova M."/>
            <person name="Weitz H."/>
            <person name="Taylor A."/>
            <person name="Grigoriev I.V."/>
            <person name="Nagy L.G."/>
            <person name="Martin F."/>
            <person name="Kauserud H."/>
        </authorList>
    </citation>
    <scope>NUCLEOTIDE SEQUENCE</scope>
    <source>
        <strain evidence="1">CBHHK188m</strain>
    </source>
</reference>
<sequence length="405" mass="45924">MSFELCQLPRITSRIVRMGDRTFELWSPNSTQLPFFPGFQRADFDVSTPVNPAERRYDGHRGRMDCLHVPQYFRAGAVHWPFLRRPSLVTPSDPSAAAFQPLTIHWRDDPPYTSDLNARMEALRCSEREAWVAWHGEATRLEPLLLHHLREMQMPLADESFVGLWINGLEESAVLKYMASAVPCFVVHEYRHQERVQEGTTYSSFLEGTEIESLLSDDNPYQHIAREAGRLDSIARGDDGHGTAPFASLEAERRSSSLPPLLDRPGAAALAPLTLSDTLLRSWTLRTATRRPRPAPTQRRHWMPWIVPPPVAKAKPGKWDRFELDGNRAFLYRGKGKQVESRLTFFDRVNRRRLHLGSYQAPEGVVEPREEEIPSSVVVIDGTDSSVSALMFQAMSAEALGSVRS</sequence>
<protein>
    <submittedName>
        <fullName evidence="1">Uncharacterized protein</fullName>
    </submittedName>
</protein>
<proteinExistence type="predicted"/>
<evidence type="ECO:0000313" key="2">
    <source>
        <dbReference type="Proteomes" id="UP001215280"/>
    </source>
</evidence>
<dbReference type="EMBL" id="JARJLG010000018">
    <property type="protein sequence ID" value="KAJ7773007.1"/>
    <property type="molecule type" value="Genomic_DNA"/>
</dbReference>
<organism evidence="1 2">
    <name type="scientific">Mycena maculata</name>
    <dbReference type="NCBI Taxonomy" id="230809"/>
    <lineage>
        <taxon>Eukaryota</taxon>
        <taxon>Fungi</taxon>
        <taxon>Dikarya</taxon>
        <taxon>Basidiomycota</taxon>
        <taxon>Agaricomycotina</taxon>
        <taxon>Agaricomycetes</taxon>
        <taxon>Agaricomycetidae</taxon>
        <taxon>Agaricales</taxon>
        <taxon>Marasmiineae</taxon>
        <taxon>Mycenaceae</taxon>
        <taxon>Mycena</taxon>
    </lineage>
</organism>
<dbReference type="Proteomes" id="UP001215280">
    <property type="component" value="Unassembled WGS sequence"/>
</dbReference>
<accession>A0AAD7JY61</accession>
<gene>
    <name evidence="1" type="ORF">DFH07DRAFT_952980</name>
</gene>
<evidence type="ECO:0000313" key="1">
    <source>
        <dbReference type="EMBL" id="KAJ7773007.1"/>
    </source>
</evidence>